<keyword evidence="3" id="KW-1185">Reference proteome</keyword>
<protein>
    <submittedName>
        <fullName evidence="2">Uncharacterized protein</fullName>
    </submittedName>
</protein>
<evidence type="ECO:0000313" key="2">
    <source>
        <dbReference type="EMBL" id="CAG9812174.1"/>
    </source>
</evidence>
<reference evidence="2" key="1">
    <citation type="submission" date="2022-01" db="EMBL/GenBank/DDBJ databases">
        <authorList>
            <person name="King R."/>
        </authorList>
    </citation>
    <scope>NUCLEOTIDE SEQUENCE</scope>
</reference>
<feature type="compositionally biased region" description="Acidic residues" evidence="1">
    <location>
        <begin position="228"/>
        <end position="243"/>
    </location>
</feature>
<dbReference type="InterPro" id="IPR051055">
    <property type="entry name" value="PIF1_helicase"/>
</dbReference>
<dbReference type="OrthoDB" id="10036850at2759"/>
<reference evidence="2" key="2">
    <citation type="submission" date="2022-10" db="EMBL/GenBank/DDBJ databases">
        <authorList>
            <consortium name="ENA_rothamsted_submissions"/>
            <consortium name="culmorum"/>
            <person name="King R."/>
        </authorList>
    </citation>
    <scope>NUCLEOTIDE SEQUENCE</scope>
</reference>
<accession>A0A9N9SAN1</accession>
<dbReference type="EMBL" id="OU895880">
    <property type="protein sequence ID" value="CAG9812174.1"/>
    <property type="molecule type" value="Genomic_DNA"/>
</dbReference>
<organism evidence="2 3">
    <name type="scientific">Chironomus riparius</name>
    <dbReference type="NCBI Taxonomy" id="315576"/>
    <lineage>
        <taxon>Eukaryota</taxon>
        <taxon>Metazoa</taxon>
        <taxon>Ecdysozoa</taxon>
        <taxon>Arthropoda</taxon>
        <taxon>Hexapoda</taxon>
        <taxon>Insecta</taxon>
        <taxon>Pterygota</taxon>
        <taxon>Neoptera</taxon>
        <taxon>Endopterygota</taxon>
        <taxon>Diptera</taxon>
        <taxon>Nematocera</taxon>
        <taxon>Chironomoidea</taxon>
        <taxon>Chironomidae</taxon>
        <taxon>Chironominae</taxon>
        <taxon>Chironomus</taxon>
    </lineage>
</organism>
<proteinExistence type="predicted"/>
<dbReference type="PANTHER" id="PTHR47642:SF5">
    <property type="entry name" value="ATP-DEPENDENT DNA HELICASE"/>
    <property type="match status" value="1"/>
</dbReference>
<gene>
    <name evidence="2" type="ORF">CHIRRI_LOCUS14979</name>
</gene>
<feature type="region of interest" description="Disordered" evidence="1">
    <location>
        <begin position="223"/>
        <end position="268"/>
    </location>
</feature>
<evidence type="ECO:0000313" key="3">
    <source>
        <dbReference type="Proteomes" id="UP001153620"/>
    </source>
</evidence>
<dbReference type="PANTHER" id="PTHR47642">
    <property type="entry name" value="ATP-DEPENDENT DNA HELICASE"/>
    <property type="match status" value="1"/>
</dbReference>
<evidence type="ECO:0000256" key="1">
    <source>
        <dbReference type="SAM" id="MobiDB-lite"/>
    </source>
</evidence>
<dbReference type="Proteomes" id="UP001153620">
    <property type="component" value="Chromosome 4"/>
</dbReference>
<name>A0A9N9SAN1_9DIPT</name>
<sequence>MMKDLIKIKEKMKQYKKTREQQSFEDMLKELDLNEDDYFNAVRCAYKRIDVLYKRESNAVSINTYIKKLLDTWEGNHDAQYIPDPYGFVYYLSKYCLKADEGMLDMMRRAAEECKEGNKIVIESMAKIAGIFLGTSFIGAQQAVEEILGFAILKFSNVVFFINTNRPEKRVHMRKSKAELEQMDDDDEDITIPGFIEEYENRPTELDEVCLADFAALYKKEGQKEYADSEDETDNEHDDDDNENNNQSKKKKKIISKKICSTNKRKNH</sequence>
<dbReference type="AlphaFoldDB" id="A0A9N9SAN1"/>